<dbReference type="AlphaFoldDB" id="A0A1N7NHH3"/>
<name>A0A1N7NHH3_9GAMM</name>
<evidence type="ECO:0000256" key="1">
    <source>
        <dbReference type="SAM" id="MobiDB-lite"/>
    </source>
</evidence>
<feature type="domain" description="DUF6538" evidence="2">
    <location>
        <begin position="13"/>
        <end position="67"/>
    </location>
</feature>
<keyword evidence="4" id="KW-1185">Reference proteome</keyword>
<organism evidence="3 4">
    <name type="scientific">Thalassolituus maritimus</name>
    <dbReference type="NCBI Taxonomy" id="484498"/>
    <lineage>
        <taxon>Bacteria</taxon>
        <taxon>Pseudomonadati</taxon>
        <taxon>Pseudomonadota</taxon>
        <taxon>Gammaproteobacteria</taxon>
        <taxon>Oceanospirillales</taxon>
        <taxon>Oceanospirillaceae</taxon>
        <taxon>Thalassolituus</taxon>
    </lineage>
</organism>
<dbReference type="STRING" id="484498.SAMN05421686_10721"/>
<dbReference type="EMBL" id="FTOH01000007">
    <property type="protein sequence ID" value="SIS97786.1"/>
    <property type="molecule type" value="Genomic_DNA"/>
</dbReference>
<accession>A0A1N7NHH3</accession>
<evidence type="ECO:0000259" key="2">
    <source>
        <dbReference type="Pfam" id="PF20172"/>
    </source>
</evidence>
<dbReference type="RefSeq" id="WP_076516286.1">
    <property type="nucleotide sequence ID" value="NZ_FTOH01000007.1"/>
</dbReference>
<feature type="region of interest" description="Disordered" evidence="1">
    <location>
        <begin position="195"/>
        <end position="216"/>
    </location>
</feature>
<dbReference type="Pfam" id="PF20172">
    <property type="entry name" value="DUF6538"/>
    <property type="match status" value="1"/>
</dbReference>
<sequence>MRILMASPWKHPKSGIYYFRRVVPEDLRPIIGKRELKTSLKTRDPHTAKSMFIVEAAKAEGEFQRARVRLQKATKVLSSLQEVKALAQHWENRASYALYENPDEVYAYLSVQGDAEDHITTLDLLAEISYSREAHLNSILKLLSPVVDEVLLEVEYQRPEPDSIIHKHLLTASEKTFRWLNQGVCKPLHKLQNLPYKPNVGKHSDGSKGRPKDFPRGSARLQVISTAYAEHCSYYVQNTSDRSST</sequence>
<evidence type="ECO:0000313" key="4">
    <source>
        <dbReference type="Proteomes" id="UP000185639"/>
    </source>
</evidence>
<reference evidence="4" key="1">
    <citation type="submission" date="2017-01" db="EMBL/GenBank/DDBJ databases">
        <authorList>
            <person name="Varghese N."/>
            <person name="Submissions S."/>
        </authorList>
    </citation>
    <scope>NUCLEOTIDE SEQUENCE [LARGE SCALE GENOMIC DNA]</scope>
    <source>
        <strain evidence="4">DSM 24913</strain>
    </source>
</reference>
<dbReference type="InterPro" id="IPR046668">
    <property type="entry name" value="DUF6538"/>
</dbReference>
<gene>
    <name evidence="3" type="ORF">SAMN05421686_10721</name>
</gene>
<evidence type="ECO:0000313" key="3">
    <source>
        <dbReference type="EMBL" id="SIS97786.1"/>
    </source>
</evidence>
<proteinExistence type="predicted"/>
<protein>
    <recommendedName>
        <fullName evidence="2">DUF6538 domain-containing protein</fullName>
    </recommendedName>
</protein>
<dbReference type="Proteomes" id="UP000185639">
    <property type="component" value="Unassembled WGS sequence"/>
</dbReference>
<feature type="compositionally biased region" description="Basic and acidic residues" evidence="1">
    <location>
        <begin position="202"/>
        <end position="215"/>
    </location>
</feature>